<organism evidence="2 3">
    <name type="scientific">Staphylococcus pasteuri_A</name>
    <dbReference type="NCBI Taxonomy" id="3062664"/>
    <lineage>
        <taxon>Bacteria</taxon>
        <taxon>Bacillati</taxon>
        <taxon>Bacillota</taxon>
        <taxon>Bacilli</taxon>
        <taxon>Bacillales</taxon>
        <taxon>Staphylococcaceae</taxon>
        <taxon>Staphylococcus</taxon>
    </lineage>
</organism>
<feature type="non-terminal residue" evidence="2">
    <location>
        <position position="119"/>
    </location>
</feature>
<reference evidence="2" key="1">
    <citation type="submission" date="2023-07" db="EMBL/GenBank/DDBJ databases">
        <title>Genome content predicts the carbon catabolic preferences of heterotrophic bacteria.</title>
        <authorList>
            <person name="Gralka M."/>
        </authorList>
    </citation>
    <scope>NUCLEOTIDE SEQUENCE</scope>
    <source>
        <strain evidence="2">E2R20</strain>
    </source>
</reference>
<evidence type="ECO:0000313" key="3">
    <source>
        <dbReference type="Proteomes" id="UP001170310"/>
    </source>
</evidence>
<dbReference type="InterPro" id="IPR037165">
    <property type="entry name" value="AldOxase/xan_DH_Mopterin-bd_sf"/>
</dbReference>
<dbReference type="PANTHER" id="PTHR47495">
    <property type="entry name" value="ALDEHYDE DEHYDROGENASE"/>
    <property type="match status" value="1"/>
</dbReference>
<dbReference type="InterPro" id="IPR008274">
    <property type="entry name" value="AldOxase/xan_DH_MoCoBD1"/>
</dbReference>
<sequence>MAIEVIGDFIGVVAEREENAIRAMKELKVHWKPNPDLPDLTDLAHAVRANPSTQRTLLDEGDVETAIENAEQRMQRTYVWPYQMHASIGPSCGVADVSTNKVTVWSGTQNPHLLRADLA</sequence>
<feature type="domain" description="Aldehyde oxidase/xanthine dehydrogenase first molybdopterin binding" evidence="1">
    <location>
        <begin position="58"/>
        <end position="119"/>
    </location>
</feature>
<proteinExistence type="predicted"/>
<dbReference type="Proteomes" id="UP001170310">
    <property type="component" value="Unassembled WGS sequence"/>
</dbReference>
<dbReference type="AlphaFoldDB" id="A0AAW7YW85"/>
<dbReference type="Gene3D" id="3.90.1170.50">
    <property type="entry name" value="Aldehyde oxidase/xanthine dehydrogenase, a/b hammerhead"/>
    <property type="match status" value="1"/>
</dbReference>
<comment type="caution">
    <text evidence="2">The sequence shown here is derived from an EMBL/GenBank/DDBJ whole genome shotgun (WGS) entry which is preliminary data.</text>
</comment>
<gene>
    <name evidence="2" type="ORF">Q4528_12715</name>
</gene>
<dbReference type="InterPro" id="IPR052516">
    <property type="entry name" value="N-heterocyclic_Hydroxylase"/>
</dbReference>
<dbReference type="SUPFAM" id="SSF56003">
    <property type="entry name" value="Molybdenum cofactor-binding domain"/>
    <property type="match status" value="1"/>
</dbReference>
<dbReference type="PANTHER" id="PTHR47495:SF1">
    <property type="entry name" value="BLL3820 PROTEIN"/>
    <property type="match status" value="1"/>
</dbReference>
<name>A0AAW7YW85_9STAP</name>
<dbReference type="Gene3D" id="3.30.365.10">
    <property type="entry name" value="Aldehyde oxidase/xanthine dehydrogenase, molybdopterin binding domain"/>
    <property type="match status" value="2"/>
</dbReference>
<keyword evidence="3" id="KW-1185">Reference proteome</keyword>
<dbReference type="Pfam" id="PF02738">
    <property type="entry name" value="MoCoBD_1"/>
    <property type="match status" value="1"/>
</dbReference>
<accession>A0AAW7YW85</accession>
<dbReference type="GO" id="GO:0016491">
    <property type="term" value="F:oxidoreductase activity"/>
    <property type="evidence" value="ECO:0007669"/>
    <property type="project" value="InterPro"/>
</dbReference>
<evidence type="ECO:0000313" key="2">
    <source>
        <dbReference type="EMBL" id="MDO6574976.1"/>
    </source>
</evidence>
<dbReference type="RefSeq" id="WP_303521837.1">
    <property type="nucleotide sequence ID" value="NZ_JAUOQO010000048.1"/>
</dbReference>
<dbReference type="EMBL" id="JAUOQO010000048">
    <property type="protein sequence ID" value="MDO6574976.1"/>
    <property type="molecule type" value="Genomic_DNA"/>
</dbReference>
<evidence type="ECO:0000259" key="1">
    <source>
        <dbReference type="Pfam" id="PF02738"/>
    </source>
</evidence>
<protein>
    <submittedName>
        <fullName evidence="2">Molybdopterin-dependent oxidoreductase</fullName>
    </submittedName>
</protein>